<name>A0A6A3IP67_9STRA</name>
<evidence type="ECO:0000313" key="6">
    <source>
        <dbReference type="Proteomes" id="UP000434957"/>
    </source>
</evidence>
<comment type="caution">
    <text evidence="3">The sequence shown here is derived from an EMBL/GenBank/DDBJ whole genome shotgun (WGS) entry which is preliminary data.</text>
</comment>
<dbReference type="OrthoDB" id="10369295at2759"/>
<evidence type="ECO:0000256" key="1">
    <source>
        <dbReference type="SAM" id="Phobius"/>
    </source>
</evidence>
<dbReference type="AlphaFoldDB" id="A0A6A3IP67"/>
<evidence type="ECO:0000313" key="7">
    <source>
        <dbReference type="Proteomes" id="UP000435112"/>
    </source>
</evidence>
<evidence type="ECO:0000313" key="3">
    <source>
        <dbReference type="EMBL" id="KAE8982325.1"/>
    </source>
</evidence>
<evidence type="ECO:0000313" key="4">
    <source>
        <dbReference type="EMBL" id="KAE9268382.1"/>
    </source>
</evidence>
<dbReference type="Proteomes" id="UP000435112">
    <property type="component" value="Unassembled WGS sequence"/>
</dbReference>
<keyword evidence="6" id="KW-1185">Reference proteome</keyword>
<feature type="transmembrane region" description="Helical" evidence="1">
    <location>
        <begin position="55"/>
        <end position="79"/>
    </location>
</feature>
<gene>
    <name evidence="3" type="ORF">PR001_g23762</name>
    <name evidence="2" type="ORF">PR002_g27964</name>
    <name evidence="4" type="ORF">PR003_g31465</name>
</gene>
<dbReference type="EMBL" id="QXFV01002876">
    <property type="protein sequence ID" value="KAE8982325.1"/>
    <property type="molecule type" value="Genomic_DNA"/>
</dbReference>
<evidence type="ECO:0000313" key="2">
    <source>
        <dbReference type="EMBL" id="KAE8967743.1"/>
    </source>
</evidence>
<keyword evidence="1" id="KW-0812">Transmembrane</keyword>
<keyword evidence="1" id="KW-0472">Membrane</keyword>
<proteinExistence type="predicted"/>
<accession>A0A6A3IP67</accession>
<organism evidence="3 5">
    <name type="scientific">Phytophthora rubi</name>
    <dbReference type="NCBI Taxonomy" id="129364"/>
    <lineage>
        <taxon>Eukaryota</taxon>
        <taxon>Sar</taxon>
        <taxon>Stramenopiles</taxon>
        <taxon>Oomycota</taxon>
        <taxon>Peronosporomycetes</taxon>
        <taxon>Peronosporales</taxon>
        <taxon>Peronosporaceae</taxon>
        <taxon>Phytophthora</taxon>
    </lineage>
</organism>
<dbReference type="EMBL" id="QXFU01004648">
    <property type="protein sequence ID" value="KAE8967743.1"/>
    <property type="molecule type" value="Genomic_DNA"/>
</dbReference>
<evidence type="ECO:0000313" key="5">
    <source>
        <dbReference type="Proteomes" id="UP000429607"/>
    </source>
</evidence>
<sequence length="89" mass="9308">MQLICGKPAFPNSTAARAWQAAACAAAWCVGVGVGGVHGGDRAANDMLRLPSSKLLGSLVACIAVMLTIAIFFCSYDFCSGVRQRGRSW</sequence>
<reference evidence="5 7" key="1">
    <citation type="submission" date="2018-09" db="EMBL/GenBank/DDBJ databases">
        <title>Genomic investigation of the strawberry pathogen Phytophthora fragariae indicates pathogenicity is determined by transcriptional variation in three key races.</title>
        <authorList>
            <person name="Adams T.M."/>
            <person name="Armitage A.D."/>
            <person name="Sobczyk M.K."/>
            <person name="Bates H.J."/>
            <person name="Dunwell J.M."/>
            <person name="Nellist C.F."/>
            <person name="Harrison R.J."/>
        </authorList>
    </citation>
    <scope>NUCLEOTIDE SEQUENCE [LARGE SCALE GENOMIC DNA]</scope>
    <source>
        <strain evidence="3 5">SCRP249</strain>
        <strain evidence="2 7">SCRP324</strain>
        <strain evidence="4 6">SCRP333</strain>
    </source>
</reference>
<dbReference type="Proteomes" id="UP000429607">
    <property type="component" value="Unassembled WGS sequence"/>
</dbReference>
<protein>
    <submittedName>
        <fullName evidence="3">Uncharacterized protein</fullName>
    </submittedName>
</protein>
<dbReference type="Proteomes" id="UP000434957">
    <property type="component" value="Unassembled WGS sequence"/>
</dbReference>
<keyword evidence="1" id="KW-1133">Transmembrane helix</keyword>
<dbReference type="EMBL" id="QXFT01006657">
    <property type="protein sequence ID" value="KAE9268382.1"/>
    <property type="molecule type" value="Genomic_DNA"/>
</dbReference>